<sequence>MTKIKNGTWVVVADGEKALFLENLTDGENPNLKVIAKDEQDNPKSIDQGANRPGRGHDNGPQGHGQRSAFDDTDWHELAKERFAADLADKLYEKAHKGKFEHLVLVAAPNILGELRGELHQEVTDKVIGEIPKTLTNHPVHELTEIIKADLAS</sequence>
<organism evidence="2 3">
    <name type="scientific">Cognatiyoonia koreensis</name>
    <dbReference type="NCBI Taxonomy" id="364200"/>
    <lineage>
        <taxon>Bacteria</taxon>
        <taxon>Pseudomonadati</taxon>
        <taxon>Pseudomonadota</taxon>
        <taxon>Alphaproteobacteria</taxon>
        <taxon>Rhodobacterales</taxon>
        <taxon>Paracoccaceae</taxon>
        <taxon>Cognatiyoonia</taxon>
    </lineage>
</organism>
<feature type="region of interest" description="Disordered" evidence="1">
    <location>
        <begin position="35"/>
        <end position="73"/>
    </location>
</feature>
<evidence type="ECO:0000313" key="2">
    <source>
        <dbReference type="EMBL" id="SEW02786.1"/>
    </source>
</evidence>
<proteinExistence type="predicted"/>
<dbReference type="Pfam" id="PF18856">
    <property type="entry name" value="baeRF_family12"/>
    <property type="match status" value="1"/>
</dbReference>
<name>A0A1I0NMV8_9RHOB</name>
<evidence type="ECO:0000313" key="3">
    <source>
        <dbReference type="Proteomes" id="UP000199167"/>
    </source>
</evidence>
<keyword evidence="3" id="KW-1185">Reference proteome</keyword>
<protein>
    <submittedName>
        <fullName evidence="2">Protein required for attachment to host cells</fullName>
    </submittedName>
</protein>
<dbReference type="STRING" id="364200.SAMN04488515_0720"/>
<dbReference type="AlphaFoldDB" id="A0A1I0NMV8"/>
<dbReference type="InterPro" id="IPR041374">
    <property type="entry name" value="BaeRF_family12"/>
</dbReference>
<dbReference type="OrthoDB" id="9812459at2"/>
<feature type="compositionally biased region" description="Basic and acidic residues" evidence="1">
    <location>
        <begin position="35"/>
        <end position="44"/>
    </location>
</feature>
<evidence type="ECO:0000256" key="1">
    <source>
        <dbReference type="SAM" id="MobiDB-lite"/>
    </source>
</evidence>
<dbReference type="EMBL" id="FOIZ01000001">
    <property type="protein sequence ID" value="SEW02786.1"/>
    <property type="molecule type" value="Genomic_DNA"/>
</dbReference>
<accession>A0A1I0NMV8</accession>
<reference evidence="2 3" key="1">
    <citation type="submission" date="2016-10" db="EMBL/GenBank/DDBJ databases">
        <authorList>
            <person name="de Groot N.N."/>
        </authorList>
    </citation>
    <scope>NUCLEOTIDE SEQUENCE [LARGE SCALE GENOMIC DNA]</scope>
    <source>
        <strain evidence="2 3">DSM 17925</strain>
    </source>
</reference>
<dbReference type="Proteomes" id="UP000199167">
    <property type="component" value="Unassembled WGS sequence"/>
</dbReference>
<dbReference type="RefSeq" id="WP_089990367.1">
    <property type="nucleotide sequence ID" value="NZ_FOIZ01000001.1"/>
</dbReference>
<gene>
    <name evidence="2" type="ORF">SAMN04488515_0720</name>
</gene>